<dbReference type="NCBIfam" id="TIGR01494">
    <property type="entry name" value="ATPase_P-type"/>
    <property type="match status" value="3"/>
</dbReference>
<dbReference type="STRING" id="1094466.KQS_07395"/>
<protein>
    <submittedName>
        <fullName evidence="11">Potassium-transporting ATPase B subunit</fullName>
        <ecNumber evidence="11">3.6.3.12</ecNumber>
    </submittedName>
</protein>
<evidence type="ECO:0000256" key="9">
    <source>
        <dbReference type="SAM" id="Phobius"/>
    </source>
</evidence>
<dbReference type="SUPFAM" id="SSF81665">
    <property type="entry name" value="Calcium ATPase, transmembrane domain M"/>
    <property type="match status" value="1"/>
</dbReference>
<name>H8XQY9_FLAIG</name>
<dbReference type="PRINTS" id="PR00119">
    <property type="entry name" value="CATATPASE"/>
</dbReference>
<dbReference type="SFLD" id="SFLDG00002">
    <property type="entry name" value="C1.7:_P-type_atpase_like"/>
    <property type="match status" value="1"/>
</dbReference>
<dbReference type="Pfam" id="PF00689">
    <property type="entry name" value="Cation_ATPase_C"/>
    <property type="match status" value="1"/>
</dbReference>
<dbReference type="SUPFAM" id="SSF81653">
    <property type="entry name" value="Calcium ATPase, transduction domain A"/>
    <property type="match status" value="1"/>
</dbReference>
<evidence type="ECO:0000256" key="6">
    <source>
        <dbReference type="ARBA" id="ARBA00022967"/>
    </source>
</evidence>
<dbReference type="InterPro" id="IPR023298">
    <property type="entry name" value="ATPase_P-typ_TM_dom_sf"/>
</dbReference>
<dbReference type="InterPro" id="IPR006068">
    <property type="entry name" value="ATPase_P-typ_cation-transptr_C"/>
</dbReference>
<dbReference type="Pfam" id="PF00702">
    <property type="entry name" value="Hydrolase"/>
    <property type="match status" value="1"/>
</dbReference>
<evidence type="ECO:0000256" key="2">
    <source>
        <dbReference type="ARBA" id="ARBA00005675"/>
    </source>
</evidence>
<dbReference type="Pfam" id="PF00690">
    <property type="entry name" value="Cation_ATPase_N"/>
    <property type="match status" value="1"/>
</dbReference>
<keyword evidence="6" id="KW-1278">Translocase</keyword>
<evidence type="ECO:0000259" key="10">
    <source>
        <dbReference type="SMART" id="SM00831"/>
    </source>
</evidence>
<reference evidence="11 12" key="1">
    <citation type="journal article" date="2012" name="J. Bacteriol.">
        <title>Complete Genome Sequence of Flavobacterium indicum GPSTA100-9T, Isolated from Warm Spring Water.</title>
        <authorList>
            <person name="Barbier P."/>
            <person name="Houel A."/>
            <person name="Loux V."/>
            <person name="Poulain J."/>
            <person name="Bernardet J.F."/>
            <person name="Touchon M."/>
            <person name="Duchaud E."/>
        </authorList>
    </citation>
    <scope>NUCLEOTIDE SEQUENCE [LARGE SCALE GENOMIC DNA]</scope>
    <source>
        <strain evidence="12">DSM 17447 / CIP 109464 / GPTSA100-9</strain>
    </source>
</reference>
<evidence type="ECO:0000313" key="11">
    <source>
        <dbReference type="EMBL" id="CCG53437.1"/>
    </source>
</evidence>
<dbReference type="GO" id="GO:0005524">
    <property type="term" value="F:ATP binding"/>
    <property type="evidence" value="ECO:0007669"/>
    <property type="project" value="UniProtKB-KW"/>
</dbReference>
<keyword evidence="3 9" id="KW-0812">Transmembrane</keyword>
<comment type="subcellular location">
    <subcellularLocation>
        <location evidence="1">Membrane</location>
        <topology evidence="1">Multi-pass membrane protein</topology>
    </subcellularLocation>
</comment>
<evidence type="ECO:0000256" key="3">
    <source>
        <dbReference type="ARBA" id="ARBA00022692"/>
    </source>
</evidence>
<evidence type="ECO:0000256" key="7">
    <source>
        <dbReference type="ARBA" id="ARBA00022989"/>
    </source>
</evidence>
<dbReference type="FunFam" id="3.40.50.1000:FF:000028">
    <property type="entry name" value="Calcium-transporting P-type ATPase, putative"/>
    <property type="match status" value="1"/>
</dbReference>
<evidence type="ECO:0000256" key="4">
    <source>
        <dbReference type="ARBA" id="ARBA00022741"/>
    </source>
</evidence>
<feature type="transmembrane region" description="Helical" evidence="9">
    <location>
        <begin position="730"/>
        <end position="747"/>
    </location>
</feature>
<dbReference type="HOGENOM" id="CLU_002360_2_1_10"/>
<dbReference type="Gene3D" id="3.40.50.1000">
    <property type="entry name" value="HAD superfamily/HAD-like"/>
    <property type="match status" value="1"/>
</dbReference>
<dbReference type="InterPro" id="IPR023299">
    <property type="entry name" value="ATPase_P-typ_cyto_dom_N"/>
</dbReference>
<dbReference type="PANTHER" id="PTHR42861">
    <property type="entry name" value="CALCIUM-TRANSPORTING ATPASE"/>
    <property type="match status" value="1"/>
</dbReference>
<evidence type="ECO:0000256" key="8">
    <source>
        <dbReference type="ARBA" id="ARBA00023136"/>
    </source>
</evidence>
<dbReference type="SFLD" id="SFLDF00027">
    <property type="entry name" value="p-type_atpase"/>
    <property type="match status" value="1"/>
</dbReference>
<dbReference type="InterPro" id="IPR004014">
    <property type="entry name" value="ATPase_P-typ_cation-transptr_N"/>
</dbReference>
<keyword evidence="7 9" id="KW-1133">Transmembrane helix</keyword>
<proteinExistence type="inferred from homology"/>
<dbReference type="eggNOG" id="COG0474">
    <property type="taxonomic scope" value="Bacteria"/>
</dbReference>
<dbReference type="EC" id="3.6.3.12" evidence="11"/>
<dbReference type="InterPro" id="IPR023214">
    <property type="entry name" value="HAD_sf"/>
</dbReference>
<dbReference type="InterPro" id="IPR044492">
    <property type="entry name" value="P_typ_ATPase_HD_dom"/>
</dbReference>
<keyword evidence="11" id="KW-0378">Hydrolase</keyword>
<feature type="transmembrane region" description="Helical" evidence="9">
    <location>
        <begin position="624"/>
        <end position="645"/>
    </location>
</feature>
<evidence type="ECO:0000256" key="5">
    <source>
        <dbReference type="ARBA" id="ARBA00022840"/>
    </source>
</evidence>
<organism evidence="11 12">
    <name type="scientific">Flavobacterium indicum (strain DSM 17447 / CIP 109464 / GPTSA100-9)</name>
    <dbReference type="NCBI Taxonomy" id="1094466"/>
    <lineage>
        <taxon>Bacteria</taxon>
        <taxon>Pseudomonadati</taxon>
        <taxon>Bacteroidota</taxon>
        <taxon>Flavobacteriia</taxon>
        <taxon>Flavobacteriales</taxon>
        <taxon>Flavobacteriaceae</taxon>
        <taxon>Flavobacterium</taxon>
    </lineage>
</organism>
<feature type="transmembrane region" description="Helical" evidence="9">
    <location>
        <begin position="651"/>
        <end position="672"/>
    </location>
</feature>
<keyword evidence="8 9" id="KW-0472">Membrane</keyword>
<sequence length="826" mass="92015">MNTIWNGLTQEQAKQNLETFGFNELPTSKPKSIFKIAVEVFKEPLFLLLIACSSLYLILGDTTEGVILFSSVFIIIFITFNQHRKTEKSLEALRQLSSPRALVIRDNQEVRITGREIVPNDIIILNEGDRVPADAILLESTNLTIDESLLTGEAIPVNKNENKPDTIYSGTLVVQGSGYAKVTNTGTNTEFGKIGLSLNKIEKESTRLQIEMKKLIFNLFTIGALISIGVIVAFYYTRGSILNALLTGLAASMALLPEEFPVVLTIFLALGAWRLSKNKVLTRKPSAIETLGAATVLCSDKTGTITQNKMQIVQLHYQSRIYYNQEFKEHVNTFFPLIEGLFWASAEHAIDPMEKAIHQEFYALHQTKKEYVLLKEYSLSKTLFAMTRVYEDKASNQNSAFCKGAPEAVFELCQLDASELAKQNEIVSQLASKGYRILACAFSSLHSDELPADQRNINFSLLGLVAFEDPIRPEVPNAIKECNEAGIRVIMITGDYPETARSIANQIGILHQNKIITGSDLQNMDESVLKEKIKTTQVFARIIPEQKLQLINALKANREIVAMTGDGVNDAPALKAADIGIAMGLRGTDVAREASSLVLLDDNFISIVQAMRQGRKIFDNLQKAMSYIVAIHIPIIALVLMPAFFSSLPILLMPLHIVFLELIIDPVCAVAFESEQEEKNIMKRPPRKPNELFFGWKKIIFSIFKGLLLMGAVITVYFLSITEGHSEGEVRAISFSALIIGNVFLILTSLSETRSIFSILKEKNKAVFLISFFAFLVLILTITQPYLVTIFNFENPGVNHFGPSILSASIMLIVLELIKYLKIKQQ</sequence>
<dbReference type="Pfam" id="PF00122">
    <property type="entry name" value="E1-E2_ATPase"/>
    <property type="match status" value="1"/>
</dbReference>
<feature type="transmembrane region" description="Helical" evidence="9">
    <location>
        <begin position="767"/>
        <end position="788"/>
    </location>
</feature>
<dbReference type="Gene3D" id="2.70.150.10">
    <property type="entry name" value="Calcium-transporting ATPase, cytoplasmic transduction domain A"/>
    <property type="match status" value="1"/>
</dbReference>
<dbReference type="InterPro" id="IPR036412">
    <property type="entry name" value="HAD-like_sf"/>
</dbReference>
<dbReference type="AlphaFoldDB" id="H8XQY9"/>
<dbReference type="OrthoDB" id="1521937at2"/>
<dbReference type="Gene3D" id="3.40.1110.10">
    <property type="entry name" value="Calcium-transporting ATPase, cytoplasmic domain N"/>
    <property type="match status" value="1"/>
</dbReference>
<dbReference type="GO" id="GO:0016020">
    <property type="term" value="C:membrane"/>
    <property type="evidence" value="ECO:0007669"/>
    <property type="project" value="UniProtKB-SubCell"/>
</dbReference>
<reference evidence="12" key="2">
    <citation type="submission" date="2012-03" db="EMBL/GenBank/DDBJ databases">
        <title>Complete genome sequence of Flavobacterium indicum GPTSA100-9T, isolated from warm spring water.</title>
        <authorList>
            <person name="Barbier P."/>
            <person name="Houel A."/>
            <person name="Loux V."/>
            <person name="Poulain J."/>
            <person name="Bernardet J.-F."/>
            <person name="Touchon M."/>
            <person name="Duchaud E."/>
        </authorList>
    </citation>
    <scope>NUCLEOTIDE SEQUENCE [LARGE SCALE GENOMIC DNA]</scope>
    <source>
        <strain evidence="12">DSM 17447 / CIP 109464 / GPTSA100-9</strain>
    </source>
</reference>
<dbReference type="InterPro" id="IPR001757">
    <property type="entry name" value="P_typ_ATPase"/>
</dbReference>
<dbReference type="RefSeq" id="WP_014388562.1">
    <property type="nucleotide sequence ID" value="NC_017025.1"/>
</dbReference>
<dbReference type="GO" id="GO:0016887">
    <property type="term" value="F:ATP hydrolysis activity"/>
    <property type="evidence" value="ECO:0007669"/>
    <property type="project" value="InterPro"/>
</dbReference>
<keyword evidence="12" id="KW-1185">Reference proteome</keyword>
<feature type="transmembrane region" description="Helical" evidence="9">
    <location>
        <begin position="693"/>
        <end position="718"/>
    </location>
</feature>
<dbReference type="KEGG" id="fin:KQS_07395"/>
<dbReference type="PROSITE" id="PS00154">
    <property type="entry name" value="ATPASE_E1_E2"/>
    <property type="match status" value="1"/>
</dbReference>
<feature type="transmembrane region" description="Helical" evidence="9">
    <location>
        <begin position="65"/>
        <end position="81"/>
    </location>
</feature>
<keyword evidence="5" id="KW-0067">ATP-binding</keyword>
<dbReference type="InterPro" id="IPR018303">
    <property type="entry name" value="ATPase_P-typ_P_site"/>
</dbReference>
<accession>H8XQY9</accession>
<gene>
    <name evidence="11" type="primary">kdpB</name>
    <name evidence="11" type="ordered locus">KQS_07395</name>
</gene>
<feature type="transmembrane region" description="Helical" evidence="9">
    <location>
        <begin position="800"/>
        <end position="818"/>
    </location>
</feature>
<feature type="transmembrane region" description="Helical" evidence="9">
    <location>
        <begin position="215"/>
        <end position="237"/>
    </location>
</feature>
<dbReference type="EMBL" id="HE774682">
    <property type="protein sequence ID" value="CCG53437.1"/>
    <property type="molecule type" value="Genomic_DNA"/>
</dbReference>
<feature type="domain" description="Cation-transporting P-type ATPase N-terminal" evidence="10">
    <location>
        <begin position="6"/>
        <end position="61"/>
    </location>
</feature>
<dbReference type="SMART" id="SM00831">
    <property type="entry name" value="Cation_ATPase_N"/>
    <property type="match status" value="1"/>
</dbReference>
<dbReference type="PATRIC" id="fig|1094466.5.peg.1455"/>
<dbReference type="SUPFAM" id="SSF56784">
    <property type="entry name" value="HAD-like"/>
    <property type="match status" value="1"/>
</dbReference>
<dbReference type="PRINTS" id="PR00120">
    <property type="entry name" value="HATPASE"/>
</dbReference>
<feature type="transmembrane region" description="Helical" evidence="9">
    <location>
        <begin position="249"/>
        <end position="273"/>
    </location>
</feature>
<evidence type="ECO:0000256" key="1">
    <source>
        <dbReference type="ARBA" id="ARBA00004141"/>
    </source>
</evidence>
<dbReference type="InterPro" id="IPR008250">
    <property type="entry name" value="ATPase_P-typ_transduc_dom_A_sf"/>
</dbReference>
<dbReference type="Gene3D" id="1.20.1110.10">
    <property type="entry name" value="Calcium-transporting ATPase, transmembrane domain"/>
    <property type="match status" value="1"/>
</dbReference>
<dbReference type="Proteomes" id="UP000007599">
    <property type="component" value="Chromosome I"/>
</dbReference>
<dbReference type="InterPro" id="IPR059000">
    <property type="entry name" value="ATPase_P-type_domA"/>
</dbReference>
<keyword evidence="4" id="KW-0547">Nucleotide-binding</keyword>
<evidence type="ECO:0000313" key="12">
    <source>
        <dbReference type="Proteomes" id="UP000007599"/>
    </source>
</evidence>
<dbReference type="SFLD" id="SFLDS00003">
    <property type="entry name" value="Haloacid_Dehalogenase"/>
    <property type="match status" value="1"/>
</dbReference>
<comment type="similarity">
    <text evidence="2">Belongs to the cation transport ATPase (P-type) (TC 3.A.3) family. Type IIA subfamily.</text>
</comment>